<dbReference type="PANTHER" id="PTHR36181">
    <property type="entry name" value="INTRON-ENCODED ENDONUCLEASE AI3-RELATED"/>
    <property type="match status" value="1"/>
</dbReference>
<evidence type="ECO:0000259" key="1">
    <source>
        <dbReference type="Pfam" id="PF00961"/>
    </source>
</evidence>
<dbReference type="GeneID" id="19351055"/>
<proteinExistence type="predicted"/>
<dbReference type="GO" id="GO:0005739">
    <property type="term" value="C:mitochondrion"/>
    <property type="evidence" value="ECO:0007669"/>
    <property type="project" value="UniProtKB-ARBA"/>
</dbReference>
<organism evidence="2">
    <name type="scientific">Magnusiomyces capitatus</name>
    <dbReference type="NCBI Taxonomy" id="1095183"/>
    <lineage>
        <taxon>Eukaryota</taxon>
        <taxon>Fungi</taxon>
        <taxon>Dikarya</taxon>
        <taxon>Ascomycota</taxon>
        <taxon>Saccharomycotina</taxon>
        <taxon>Dipodascomycetes</taxon>
        <taxon>Dipodascales</taxon>
        <taxon>Dipodascaceae</taxon>
        <taxon>Magnusiomyces</taxon>
    </lineage>
</organism>
<feature type="domain" description="Homing endonuclease LAGLIDADG" evidence="1">
    <location>
        <begin position="138"/>
        <end position="214"/>
    </location>
</feature>
<dbReference type="Pfam" id="PF00961">
    <property type="entry name" value="LAGLIDADG_1"/>
    <property type="match status" value="2"/>
</dbReference>
<dbReference type="GO" id="GO:0004519">
    <property type="term" value="F:endonuclease activity"/>
    <property type="evidence" value="ECO:0007669"/>
    <property type="project" value="InterPro"/>
</dbReference>
<geneLocation type="mitochondrion" evidence="2"/>
<dbReference type="InterPro" id="IPR027434">
    <property type="entry name" value="Homing_endonucl"/>
</dbReference>
<dbReference type="PANTHER" id="PTHR36181:SF2">
    <property type="entry name" value="INTRON-ENCODED ENDONUCLEASE AI3-RELATED"/>
    <property type="match status" value="1"/>
</dbReference>
<sequence length="216" mass="25690">MFMGFIDGDGYIHVGRTTKGYMRMKLVMNLHMRDYSTLEYFKEVLKMGHTSIYHSKGEKYARYMISKTDLQYILMPLLEHHGLFFMTKNRAQQYNKMLYILKNNMKIYSEMPTEMPLTKTLPRTTEDYLNLPFFKNWLVGFTMADGSFLMKSINKDACYQLTQKTDRPLFESMALLLKSTKKIYLYDKHYCMLTLSSIKDVQEVINFFTLMVIITY</sequence>
<keyword evidence="2" id="KW-0496">Mitochondrion</keyword>
<dbReference type="EMBL" id="KJ459952">
    <property type="protein sequence ID" value="AHY04954.1"/>
    <property type="molecule type" value="Genomic_DNA"/>
</dbReference>
<dbReference type="AlphaFoldDB" id="A0A023UMD3"/>
<dbReference type="InterPro" id="IPR004860">
    <property type="entry name" value="LAGLIDADG_dom"/>
</dbReference>
<dbReference type="InterPro" id="IPR051289">
    <property type="entry name" value="LAGLIDADG_Endonuclease"/>
</dbReference>
<reference evidence="2" key="1">
    <citation type="journal article" date="2014" name="Proc. Natl. Acad. Sci. U.S.A.">
        <title>Massive programmed translational jumping in mitochondria.</title>
        <authorList>
            <person name="Lang B.F."/>
            <person name="Jakubkova M."/>
            <person name="Hegedusova E."/>
            <person name="Daoud R."/>
            <person name="Forget L."/>
            <person name="Brejova B."/>
            <person name="Vinar T."/>
            <person name="Kosa P."/>
            <person name="Fricova D."/>
            <person name="Nebohacova M."/>
            <person name="Griac P."/>
            <person name="Tomaska L."/>
            <person name="Burger G."/>
            <person name="Nosek J."/>
        </authorList>
    </citation>
    <scope>NUCLEOTIDE SEQUENCE</scope>
    <source>
        <strain evidence="2">NRRL Y-17686</strain>
    </source>
</reference>
<name>A0A023UMD3_9ASCO</name>
<dbReference type="Gene3D" id="3.10.28.10">
    <property type="entry name" value="Homing endonucleases"/>
    <property type="match status" value="2"/>
</dbReference>
<dbReference type="SUPFAM" id="SSF55608">
    <property type="entry name" value="Homing endonucleases"/>
    <property type="match status" value="2"/>
</dbReference>
<feature type="domain" description="Homing endonuclease LAGLIDADG" evidence="1">
    <location>
        <begin position="3"/>
        <end position="84"/>
    </location>
</feature>
<evidence type="ECO:0000313" key="2">
    <source>
        <dbReference type="EMBL" id="AHY04954.1"/>
    </source>
</evidence>
<dbReference type="RefSeq" id="YP_009029701.1">
    <property type="nucleotide sequence ID" value="NC_024095.1"/>
</dbReference>
<protein>
    <recommendedName>
        <fullName evidence="1">Homing endonuclease LAGLIDADG domain-containing protein</fullName>
    </recommendedName>
</protein>
<gene>
    <name evidence="2" type="primary">orf216</name>
</gene>
<accession>A0A023UMD3</accession>